<sequence>MRYIFIYLLGIALVTGCGQSKTENADDPAESAASTAEDGSAPMAETVGDWPGTYEGVVPCADCPGIKTTVVLNNNDTFRITQDYEDRDQKVDDNGRIMWHDGGKVAHLKGTEVNLKFKIGKNDIKQLDEDEQEITSELAPHYVLNKIKEVELPIE</sequence>
<comment type="caution">
    <text evidence="2">The sequence shown here is derived from an EMBL/GenBank/DDBJ whole genome shotgun (WGS) entry which is preliminary data.</text>
</comment>
<dbReference type="RefSeq" id="WP_197464799.1">
    <property type="nucleotide sequence ID" value="NZ_JBHUMB010000005.1"/>
</dbReference>
<evidence type="ECO:0000313" key="2">
    <source>
        <dbReference type="EMBL" id="MFD2742011.1"/>
    </source>
</evidence>
<keyword evidence="3" id="KW-1185">Reference proteome</keyword>
<dbReference type="InterPro" id="IPR007298">
    <property type="entry name" value="Cu-R_lipoprotein_NlpE"/>
</dbReference>
<dbReference type="Gene3D" id="2.40.128.640">
    <property type="match status" value="1"/>
</dbReference>
<dbReference type="Pfam" id="PF04170">
    <property type="entry name" value="NlpE"/>
    <property type="match status" value="1"/>
</dbReference>
<feature type="region of interest" description="Disordered" evidence="1">
    <location>
        <begin position="20"/>
        <end position="43"/>
    </location>
</feature>
<proteinExistence type="predicted"/>
<evidence type="ECO:0000313" key="3">
    <source>
        <dbReference type="Proteomes" id="UP001597418"/>
    </source>
</evidence>
<name>A0ABW5UAM1_9SPHI</name>
<reference evidence="3" key="1">
    <citation type="journal article" date="2019" name="Int. J. Syst. Evol. Microbiol.">
        <title>The Global Catalogue of Microorganisms (GCM) 10K type strain sequencing project: providing services to taxonomists for standard genome sequencing and annotation.</title>
        <authorList>
            <consortium name="The Broad Institute Genomics Platform"/>
            <consortium name="The Broad Institute Genome Sequencing Center for Infectious Disease"/>
            <person name="Wu L."/>
            <person name="Ma J."/>
        </authorList>
    </citation>
    <scope>NUCLEOTIDE SEQUENCE [LARGE SCALE GENOMIC DNA]</scope>
    <source>
        <strain evidence="3">KCTC 42247</strain>
    </source>
</reference>
<dbReference type="EMBL" id="JBHUMB010000005">
    <property type="protein sequence ID" value="MFD2742011.1"/>
    <property type="molecule type" value="Genomic_DNA"/>
</dbReference>
<gene>
    <name evidence="2" type="ORF">ACFSQ6_01235</name>
</gene>
<accession>A0ABW5UAM1</accession>
<protein>
    <submittedName>
        <fullName evidence="2">Copper resistance protein NlpE</fullName>
    </submittedName>
</protein>
<dbReference type="PROSITE" id="PS51257">
    <property type="entry name" value="PROKAR_LIPOPROTEIN"/>
    <property type="match status" value="1"/>
</dbReference>
<organism evidence="2 3">
    <name type="scientific">Sphingobacterium populi</name>
    <dbReference type="NCBI Taxonomy" id="1812824"/>
    <lineage>
        <taxon>Bacteria</taxon>
        <taxon>Pseudomonadati</taxon>
        <taxon>Bacteroidota</taxon>
        <taxon>Sphingobacteriia</taxon>
        <taxon>Sphingobacteriales</taxon>
        <taxon>Sphingobacteriaceae</taxon>
        <taxon>Sphingobacterium</taxon>
    </lineage>
</organism>
<dbReference type="Proteomes" id="UP001597418">
    <property type="component" value="Unassembled WGS sequence"/>
</dbReference>
<evidence type="ECO:0000256" key="1">
    <source>
        <dbReference type="SAM" id="MobiDB-lite"/>
    </source>
</evidence>